<sequence length="747" mass="85534">MPQLILPLIPEGATQISDLVTVYRSEDRWTYYMGLTPIYTHAADDHRLFRLITSMMIHAGTCRHKDIIETFGISKSNVNRALKKLRERGPEAFFQRKPGGRKGHILKPQVLEQAQSLLDHGFTRHDAAQQLGVKLDTFRKAINDGRLHERPYVEASKARAGTDKSSRSAVDAAAAKGMGTACTRVMDRALASIGQGEAQVRFEPCLDVPKAGVLCAVPALLANGILEGAEKLLGKIRGYYTIFQILLVLAFMTLCRIKTVERLRENPPGEFGKLLGLDRVPEARCLRKKMDTLSEANAAEIWAAHLSNHWMQAEPDAAGTLYVDGHVRVYHGKLTKLPRRYVTRQRLCLRGTTDYWVNDSIGRPFFLIEKPIDPGLIQVVEHDIVPRLLDEVPNQPDEKALAANAHLCRFVLVFDREGYSPAFFARMWRMHRIACITYHKHPAEPWPESWFEEKTVIMPNGETVTMRLAEMGSLLGSGKNAFWVREVRKLTDSGHQTSLISTAYDLPHTQLAVRMFSRWCQENFFRYMKQHFEIDMLCEYGVVEIPDTEKVVNPSWRELNRSRNQVQSRMRYRRARFTEMTMHPESETNPEKYQKWLKRKSELLEEIDQHEHQLVTLKAQLKQTPKHITWGELEDKDKFNRLLPGRKRLMDTVRMIAYRAETAMAAMLLGPTVDMPDARQLLQGLFVTDADLIPDMENNRLRVRIHNASTPADNRSIASLLDELNKADIEYPGSNFRLTYELVNSDI</sequence>
<dbReference type="RefSeq" id="WP_155310516.1">
    <property type="nucleotide sequence ID" value="NZ_AP021879.1"/>
</dbReference>
<dbReference type="Pfam" id="PF21804">
    <property type="entry name" value="Transposase_29"/>
    <property type="match status" value="1"/>
</dbReference>
<dbReference type="AlphaFoldDB" id="A0A5K8A9P5"/>
<keyword evidence="3" id="KW-1185">Reference proteome</keyword>
<accession>A0A5K8A9P5</accession>
<dbReference type="EMBL" id="AP021879">
    <property type="protein sequence ID" value="BBO89295.1"/>
    <property type="molecule type" value="Genomic_DNA"/>
</dbReference>
<protein>
    <submittedName>
        <fullName evidence="2">Uncharacterized protein</fullName>
    </submittedName>
</protein>
<proteinExistence type="predicted"/>
<evidence type="ECO:0000256" key="1">
    <source>
        <dbReference type="SAM" id="Coils"/>
    </source>
</evidence>
<dbReference type="Proteomes" id="UP000422108">
    <property type="component" value="Chromosome"/>
</dbReference>
<gene>
    <name evidence="2" type="ORF">DSCOOX_24750</name>
</gene>
<reference evidence="2 3" key="1">
    <citation type="submission" date="2019-11" db="EMBL/GenBank/DDBJ databases">
        <title>Comparative genomics of hydrocarbon-degrading Desulfosarcina strains.</title>
        <authorList>
            <person name="Watanabe M."/>
            <person name="Kojima H."/>
            <person name="Fukui M."/>
        </authorList>
    </citation>
    <scope>NUCLEOTIDE SEQUENCE [LARGE SCALE GENOMIC DNA]</scope>
    <source>
        <strain evidence="3">oXyS1</strain>
    </source>
</reference>
<name>A0A5K8A9P5_9BACT</name>
<evidence type="ECO:0000313" key="2">
    <source>
        <dbReference type="EMBL" id="BBO89295.1"/>
    </source>
</evidence>
<dbReference type="InterPro" id="IPR049343">
    <property type="entry name" value="Transposase_29"/>
</dbReference>
<feature type="coiled-coil region" evidence="1">
    <location>
        <begin position="593"/>
        <end position="620"/>
    </location>
</feature>
<organism evidence="2 3">
    <name type="scientific">Desulfosarcina ovata subsp. ovata</name>
    <dbReference type="NCBI Taxonomy" id="2752305"/>
    <lineage>
        <taxon>Bacteria</taxon>
        <taxon>Pseudomonadati</taxon>
        <taxon>Thermodesulfobacteriota</taxon>
        <taxon>Desulfobacteria</taxon>
        <taxon>Desulfobacterales</taxon>
        <taxon>Desulfosarcinaceae</taxon>
        <taxon>Desulfosarcina</taxon>
    </lineage>
</organism>
<keyword evidence="1" id="KW-0175">Coiled coil</keyword>
<evidence type="ECO:0000313" key="3">
    <source>
        <dbReference type="Proteomes" id="UP000422108"/>
    </source>
</evidence>